<dbReference type="GO" id="GO:0000435">
    <property type="term" value="P:positive regulation of transcription from RNA polymerase II promoter by galactose"/>
    <property type="evidence" value="ECO:0007669"/>
    <property type="project" value="TreeGrafter"/>
</dbReference>
<keyword evidence="7" id="KW-1185">Reference proteome</keyword>
<dbReference type="GO" id="GO:0000978">
    <property type="term" value="F:RNA polymerase II cis-regulatory region sequence-specific DNA binding"/>
    <property type="evidence" value="ECO:0007669"/>
    <property type="project" value="TreeGrafter"/>
</dbReference>
<accession>A0AAV9PV64</accession>
<dbReference type="CDD" id="cd12148">
    <property type="entry name" value="fungal_TF_MHR"/>
    <property type="match status" value="1"/>
</dbReference>
<gene>
    <name evidence="6" type="ORF">LTR25_009366</name>
</gene>
<evidence type="ECO:0000313" key="6">
    <source>
        <dbReference type="EMBL" id="KAK5530120.1"/>
    </source>
</evidence>
<keyword evidence="1" id="KW-0805">Transcription regulation</keyword>
<evidence type="ECO:0000256" key="1">
    <source>
        <dbReference type="ARBA" id="ARBA00023015"/>
    </source>
</evidence>
<comment type="caution">
    <text evidence="6">The sequence shown here is derived from an EMBL/GenBank/DDBJ whole genome shotgun (WGS) entry which is preliminary data.</text>
</comment>
<dbReference type="GO" id="GO:0000981">
    <property type="term" value="F:DNA-binding transcription factor activity, RNA polymerase II-specific"/>
    <property type="evidence" value="ECO:0007669"/>
    <property type="project" value="TreeGrafter"/>
</dbReference>
<dbReference type="Proteomes" id="UP001345827">
    <property type="component" value="Unassembled WGS sequence"/>
</dbReference>
<organism evidence="6 7">
    <name type="scientific">Vermiconidia calcicola</name>
    <dbReference type="NCBI Taxonomy" id="1690605"/>
    <lineage>
        <taxon>Eukaryota</taxon>
        <taxon>Fungi</taxon>
        <taxon>Dikarya</taxon>
        <taxon>Ascomycota</taxon>
        <taxon>Pezizomycotina</taxon>
        <taxon>Dothideomycetes</taxon>
        <taxon>Dothideomycetidae</taxon>
        <taxon>Mycosphaerellales</taxon>
        <taxon>Extremaceae</taxon>
        <taxon>Vermiconidia</taxon>
    </lineage>
</organism>
<protein>
    <recommendedName>
        <fullName evidence="5">Xylanolytic transcriptional activator regulatory domain-containing protein</fullName>
    </recommendedName>
</protein>
<evidence type="ECO:0000256" key="4">
    <source>
        <dbReference type="ARBA" id="ARBA00023242"/>
    </source>
</evidence>
<dbReference type="GO" id="GO:0008270">
    <property type="term" value="F:zinc ion binding"/>
    <property type="evidence" value="ECO:0007669"/>
    <property type="project" value="InterPro"/>
</dbReference>
<dbReference type="PANTHER" id="PTHR47424:SF3">
    <property type="entry name" value="REGULATORY PROTEIN GAL4"/>
    <property type="match status" value="1"/>
</dbReference>
<evidence type="ECO:0000313" key="7">
    <source>
        <dbReference type="Proteomes" id="UP001345827"/>
    </source>
</evidence>
<feature type="domain" description="Xylanolytic transcriptional activator regulatory" evidence="5">
    <location>
        <begin position="229"/>
        <end position="302"/>
    </location>
</feature>
<keyword evidence="3" id="KW-0804">Transcription</keyword>
<dbReference type="InterPro" id="IPR051127">
    <property type="entry name" value="Fungal_SecMet_Regulators"/>
</dbReference>
<keyword evidence="4" id="KW-0539">Nucleus</keyword>
<dbReference type="GO" id="GO:0005634">
    <property type="term" value="C:nucleus"/>
    <property type="evidence" value="ECO:0007669"/>
    <property type="project" value="TreeGrafter"/>
</dbReference>
<name>A0AAV9PV64_9PEZI</name>
<dbReference type="GO" id="GO:0006351">
    <property type="term" value="P:DNA-templated transcription"/>
    <property type="evidence" value="ECO:0007669"/>
    <property type="project" value="InterPro"/>
</dbReference>
<dbReference type="AlphaFoldDB" id="A0AAV9PV64"/>
<keyword evidence="2" id="KW-0238">DNA-binding</keyword>
<proteinExistence type="predicted"/>
<evidence type="ECO:0000256" key="3">
    <source>
        <dbReference type="ARBA" id="ARBA00023163"/>
    </source>
</evidence>
<reference evidence="6 7" key="1">
    <citation type="submission" date="2023-06" db="EMBL/GenBank/DDBJ databases">
        <title>Black Yeasts Isolated from many extreme environments.</title>
        <authorList>
            <person name="Coleine C."/>
            <person name="Stajich J.E."/>
            <person name="Selbmann L."/>
        </authorList>
    </citation>
    <scope>NUCLEOTIDE SEQUENCE [LARGE SCALE GENOMIC DNA]</scope>
    <source>
        <strain evidence="6 7">CCFEE 5887</strain>
    </source>
</reference>
<evidence type="ECO:0000259" key="5">
    <source>
        <dbReference type="SMART" id="SM00906"/>
    </source>
</evidence>
<sequence>MQAPAAIDDVVPPQASPQLVSTYSTNTELGEVDTSEDAIDGMGAIKFTDEQDSGYFGPTSNIAFLRHISVAMAQASGQPHAMHTTLSISNTTTDWMRVTRQHGNTNGSSSNRLEDRVNIYALPPRARIWELIDEYFQKTGQLLPFIHEESFRETYFEMKRTNFTKARRTWLGLLNMILAMGCTLTVDGYATAEERIAESDIYYQRANGLLQYLLLVGQYLQGTQKSVQAWTVHGLAITTAFQLGLHSPRTTQGFAAIECEIRKRVWFGCILLDRTLSMTFGRPSIIPEKYVKLELPSASIQVMGQVPDGDVTQRIDAMYFQATIILYNIMYQIIDSCYEQNLGLAKSPPDAEIVSMILNGDRQLDEWRYQTVPALQLRISHAPLSSQDIEQIEVKDKTVARFNMVLSLRFHNLRILNHRPILEKFLDSARAIQGVEAGMMHQVYISSIETCVDSAINIVAIVHNVVLATGWRRDLLGAWNYSLFYSKCLPPASPLTRSCLEASLTVE</sequence>
<dbReference type="SMART" id="SM00906">
    <property type="entry name" value="Fungal_trans"/>
    <property type="match status" value="1"/>
</dbReference>
<dbReference type="EMBL" id="JAXLQG010000020">
    <property type="protein sequence ID" value="KAK5530120.1"/>
    <property type="molecule type" value="Genomic_DNA"/>
</dbReference>
<dbReference type="Pfam" id="PF04082">
    <property type="entry name" value="Fungal_trans"/>
    <property type="match status" value="1"/>
</dbReference>
<dbReference type="PANTHER" id="PTHR47424">
    <property type="entry name" value="REGULATORY PROTEIN GAL4"/>
    <property type="match status" value="1"/>
</dbReference>
<dbReference type="InterPro" id="IPR007219">
    <property type="entry name" value="XnlR_reg_dom"/>
</dbReference>
<evidence type="ECO:0000256" key="2">
    <source>
        <dbReference type="ARBA" id="ARBA00023125"/>
    </source>
</evidence>